<accession>A0A4R7ESK2</accession>
<dbReference type="Proteomes" id="UP000295215">
    <property type="component" value="Unassembled WGS sequence"/>
</dbReference>
<dbReference type="EMBL" id="SOAG01000031">
    <property type="protein sequence ID" value="TDS52416.1"/>
    <property type="molecule type" value="Genomic_DNA"/>
</dbReference>
<reference evidence="1 2" key="1">
    <citation type="submission" date="2019-03" db="EMBL/GenBank/DDBJ databases">
        <title>Genomic Encyclopedia of Archaeal and Bacterial Type Strains, Phase II (KMG-II): from individual species to whole genera.</title>
        <authorList>
            <person name="Goeker M."/>
        </authorList>
    </citation>
    <scope>NUCLEOTIDE SEQUENCE [LARGE SCALE GENOMIC DNA]</scope>
    <source>
        <strain evidence="1 2">DSM 28213</strain>
    </source>
</reference>
<comment type="caution">
    <text evidence="1">The sequence shown here is derived from an EMBL/GenBank/DDBJ whole genome shotgun (WGS) entry which is preliminary data.</text>
</comment>
<name>A0A4R7ESK2_9FLAO</name>
<protein>
    <submittedName>
        <fullName evidence="1">Uncharacterized protein</fullName>
    </submittedName>
</protein>
<proteinExistence type="predicted"/>
<organism evidence="1 2">
    <name type="scientific">Myroides indicus</name>
    <dbReference type="NCBI Taxonomy" id="1323422"/>
    <lineage>
        <taxon>Bacteria</taxon>
        <taxon>Pseudomonadati</taxon>
        <taxon>Bacteroidota</taxon>
        <taxon>Flavobacteriia</taxon>
        <taxon>Flavobacteriales</taxon>
        <taxon>Flavobacteriaceae</taxon>
        <taxon>Myroides</taxon>
    </lineage>
</organism>
<keyword evidence="2" id="KW-1185">Reference proteome</keyword>
<dbReference type="PROSITE" id="PS51257">
    <property type="entry name" value="PROKAR_LIPOPROTEIN"/>
    <property type="match status" value="1"/>
</dbReference>
<dbReference type="RefSeq" id="WP_208293404.1">
    <property type="nucleotide sequence ID" value="NZ_SOAG01000031.1"/>
</dbReference>
<evidence type="ECO:0000313" key="1">
    <source>
        <dbReference type="EMBL" id="TDS52416.1"/>
    </source>
</evidence>
<sequence>MKKILLFILATITISCNSQEKIDFKVGYLPNLDYTLSQKQISENTIKYIASDEVLQSLKDRGVENPTVKKDTTILKSISKTGRIEGNAFPVNIELLESTNPTLLSGTKFFGKYIDQKIRIDSIFSTTMTNEEKMTLRMTMESMLNQVEYPNRKIKVGESFKQNNPISMPIGNIVIELDINSTYTLTNISDGIGYFNLDQIYTLKTEIENYEIKVNGKGNGQIQYDIEQQFFTKYFLEMEMNLKMDLDPFSIELQTKSITDQTTEIKKASKSNHNNQAFLLLKNSPNQPIRDYVNIMADMHKFHNQTWISFTKSNPLSA</sequence>
<dbReference type="AlphaFoldDB" id="A0A4R7ESK2"/>
<gene>
    <name evidence="1" type="ORF">C8P70_1317</name>
</gene>
<evidence type="ECO:0000313" key="2">
    <source>
        <dbReference type="Proteomes" id="UP000295215"/>
    </source>
</evidence>